<dbReference type="EMBL" id="HG529584">
    <property type="protein sequence ID" value="CDI53634.1"/>
    <property type="molecule type" value="Genomic_DNA"/>
</dbReference>
<dbReference type="PROSITE" id="PS51517">
    <property type="entry name" value="NDT80"/>
    <property type="match status" value="1"/>
</dbReference>
<proteinExistence type="predicted"/>
<organism evidence="5">
    <name type="scientific">Melanopsichium pennsylvanicum 4</name>
    <dbReference type="NCBI Taxonomy" id="1398559"/>
    <lineage>
        <taxon>Eukaryota</taxon>
        <taxon>Fungi</taxon>
        <taxon>Dikarya</taxon>
        <taxon>Basidiomycota</taxon>
        <taxon>Ustilaginomycotina</taxon>
        <taxon>Ustilaginomycetes</taxon>
        <taxon>Ustilaginales</taxon>
        <taxon>Ustilaginaceae</taxon>
        <taxon>Melanopsichium</taxon>
    </lineage>
</organism>
<feature type="compositionally biased region" description="Basic and acidic residues" evidence="3">
    <location>
        <begin position="470"/>
        <end position="479"/>
    </location>
</feature>
<dbReference type="InterPro" id="IPR052605">
    <property type="entry name" value="Fungal_trans_regulator"/>
</dbReference>
<dbReference type="AlphaFoldDB" id="A0A077R906"/>
<accession>A0A077R906</accession>
<protein>
    <submittedName>
        <fullName evidence="5">p53-like transcription factor</fullName>
    </submittedName>
</protein>
<feature type="region of interest" description="Disordered" evidence="3">
    <location>
        <begin position="529"/>
        <end position="550"/>
    </location>
</feature>
<feature type="compositionally biased region" description="Polar residues" evidence="3">
    <location>
        <begin position="875"/>
        <end position="884"/>
    </location>
</feature>
<dbReference type="Gene3D" id="2.60.40.1390">
    <property type="entry name" value="NDT80 DNA-binding domain"/>
    <property type="match status" value="1"/>
</dbReference>
<feature type="compositionally biased region" description="Low complexity" evidence="3">
    <location>
        <begin position="172"/>
        <end position="189"/>
    </location>
</feature>
<dbReference type="PANTHER" id="PTHR35144">
    <property type="entry name" value="MEIOSIS-SPECIFIC TRANSCRIPTION FACTOR NDT80"/>
    <property type="match status" value="1"/>
</dbReference>
<evidence type="ECO:0000313" key="5">
    <source>
        <dbReference type="EMBL" id="CDI53634.1"/>
    </source>
</evidence>
<feature type="domain" description="NDT80" evidence="4">
    <location>
        <begin position="544"/>
        <end position="807"/>
    </location>
</feature>
<feature type="compositionally biased region" description="Acidic residues" evidence="3">
    <location>
        <begin position="534"/>
        <end position="543"/>
    </location>
</feature>
<sequence length="917" mass="98240">MASSAKMGRMNSSYKGTAFLRPPLSSPITITSAAADRYPSAQPSQSSNLLHPFPIPIQASSSRPTSSALTTPLTDRSIPSKDYDWSPILLFTPPPSYPSRPGTSSRFDRKNSSAPYCNAFPGPHHFDRNTVWPESPTLSTRRVKKHSQPVSGLESLCIAATRTASSDAEGQAMASAAPSKSSSPHGSQPIRRRLSPQTPFQISDSHKMQPSLKPRALTLDGADRPTLPPMPVNASHGRLGPIRTSPSTFRHGADYRSNPYFVTPPTSRSVDHARSIASLSSQSSREASDVEGCSPYHAPWTPTSSVRSTSSGVYHDEVFASSYTLSRTSVAAPLRLDSSPSQSRLLAPTSVKKGDHGHSEMALGTHLPSSHLATPNNALGLYMEPTPFPNQLLQFDLGTATHRGSTPRSGADFFLCSNGCAGDAQHQQGRTGLHVLTRSPAAMSDLSSQTPSPSSNSDDSLPKLSLAHRTNLDANHHTDAGPPLPLPSLQLNDSAHHFPISTNRPTSAKKAEDGDFLYKMPILRTMSPLADMSSDSEDDDADEPLAKPSTFPNLASLLCRANATPTDTNRPGLPAEGSTGEIFLESRPTLPLTLPHARAPEILFCKLSSTTHQCFSVVDGKWACYRRNYLRVDVAFHFEDESGRRRDNLSNNILCSPSNCQPFVVVRFAIHMTAHVIDTDGRLLKGRQGLVPLIQFGPARERGPREAVKPVEVRAGGIVGKDASANEQTAARSGNIAAFRRVQIRSATMNNGQRGSAGQQFYALKLTLLAYGRSGSMTASNGVEVASAVSHPITVRGRSKVHYAAPGGSGGGREGVKRESSKPSTSRAASAAQSNNKRASATITPSRSTSKENQNAVNSAGTYGEHRRSTRLLLATSQFSSSVQDADDEADGNDRESTSRSGVMDIRSVISAHHHPT</sequence>
<feature type="compositionally biased region" description="Low complexity" evidence="3">
    <location>
        <begin position="444"/>
        <end position="465"/>
    </location>
</feature>
<feature type="compositionally biased region" description="Polar residues" evidence="3">
    <location>
        <begin position="58"/>
        <end position="74"/>
    </location>
</feature>
<dbReference type="GO" id="GO:0003700">
    <property type="term" value="F:DNA-binding transcription factor activity"/>
    <property type="evidence" value="ECO:0007669"/>
    <property type="project" value="UniProtKB-UniRule"/>
</dbReference>
<dbReference type="GO" id="GO:0000228">
    <property type="term" value="C:nuclear chromosome"/>
    <property type="evidence" value="ECO:0007669"/>
    <property type="project" value="TreeGrafter"/>
</dbReference>
<dbReference type="SUPFAM" id="SSF49417">
    <property type="entry name" value="p53-like transcription factors"/>
    <property type="match status" value="1"/>
</dbReference>
<dbReference type="GO" id="GO:0003677">
    <property type="term" value="F:DNA binding"/>
    <property type="evidence" value="ECO:0007669"/>
    <property type="project" value="UniProtKB-KW"/>
</dbReference>
<dbReference type="Pfam" id="PF05224">
    <property type="entry name" value="NDT80_PhoG"/>
    <property type="match status" value="1"/>
</dbReference>
<dbReference type="InterPro" id="IPR037141">
    <property type="entry name" value="NDT80_DNA-bd_dom_sf"/>
</dbReference>
<dbReference type="InterPro" id="IPR024061">
    <property type="entry name" value="NDT80_DNA-bd_dom"/>
</dbReference>
<evidence type="ECO:0000259" key="4">
    <source>
        <dbReference type="PROSITE" id="PS51517"/>
    </source>
</evidence>
<evidence type="ECO:0000256" key="3">
    <source>
        <dbReference type="SAM" id="MobiDB-lite"/>
    </source>
</evidence>
<feature type="region of interest" description="Disordered" evidence="3">
    <location>
        <begin position="168"/>
        <end position="193"/>
    </location>
</feature>
<feature type="region of interest" description="Disordered" evidence="3">
    <location>
        <begin position="1"/>
        <end position="76"/>
    </location>
</feature>
<feature type="region of interest" description="Disordered" evidence="3">
    <location>
        <begin position="218"/>
        <end position="251"/>
    </location>
</feature>
<dbReference type="InterPro" id="IPR008967">
    <property type="entry name" value="p53-like_TF_DNA-bd_sf"/>
</dbReference>
<dbReference type="GO" id="GO:0045944">
    <property type="term" value="P:positive regulation of transcription by RNA polymerase II"/>
    <property type="evidence" value="ECO:0007669"/>
    <property type="project" value="TreeGrafter"/>
</dbReference>
<name>A0A077R906_9BASI</name>
<feature type="DNA-binding region" description="NDT80" evidence="2">
    <location>
        <begin position="544"/>
        <end position="807"/>
    </location>
</feature>
<feature type="compositionally biased region" description="Polar residues" evidence="3">
    <location>
        <begin position="822"/>
        <end position="861"/>
    </location>
</feature>
<keyword evidence="1 2" id="KW-0238">DNA-binding</keyword>
<feature type="region of interest" description="Disordered" evidence="3">
    <location>
        <begin position="335"/>
        <end position="370"/>
    </location>
</feature>
<dbReference type="GO" id="GO:0051321">
    <property type="term" value="P:meiotic cell cycle"/>
    <property type="evidence" value="ECO:0007669"/>
    <property type="project" value="TreeGrafter"/>
</dbReference>
<evidence type="ECO:0000256" key="1">
    <source>
        <dbReference type="ARBA" id="ARBA00023125"/>
    </source>
</evidence>
<dbReference type="PANTHER" id="PTHR35144:SF2">
    <property type="entry name" value="MEIOSIS-SPECIFIC TRANSCRIPTION FACTOR NDT80"/>
    <property type="match status" value="1"/>
</dbReference>
<feature type="region of interest" description="Disordered" evidence="3">
    <location>
        <begin position="799"/>
        <end position="917"/>
    </location>
</feature>
<feature type="region of interest" description="Disordered" evidence="3">
    <location>
        <begin position="442"/>
        <end position="513"/>
    </location>
</feature>
<reference evidence="5" key="1">
    <citation type="journal article" date="2014" name="Genome Biol. Evol.">
        <title>Gene Loss Rather Than Gene Gain Is Associated with a Host Jump from Monocots to Dicots in the Smut Fungus Melanopsichium pennsylvanicum.</title>
        <authorList>
            <person name="Sharma R."/>
            <person name="Mishra B."/>
            <person name="Runge F."/>
            <person name="Thines M."/>
        </authorList>
    </citation>
    <scope>NUCLEOTIDE SEQUENCE</scope>
    <source>
        <strain evidence="5">4</strain>
    </source>
</reference>
<evidence type="ECO:0000256" key="2">
    <source>
        <dbReference type="PROSITE-ProRule" id="PRU00850"/>
    </source>
</evidence>